<evidence type="ECO:0000313" key="7">
    <source>
        <dbReference type="Proteomes" id="UP000777265"/>
    </source>
</evidence>
<evidence type="ECO:0000259" key="5">
    <source>
        <dbReference type="PROSITE" id="PS50305"/>
    </source>
</evidence>
<feature type="binding site" evidence="4">
    <location>
        <position position="129"/>
    </location>
    <ligand>
        <name>Zn(2+)</name>
        <dbReference type="ChEBI" id="CHEBI:29105"/>
    </ligand>
</feature>
<dbReference type="SUPFAM" id="SSF52467">
    <property type="entry name" value="DHS-like NAD/FAD-binding domain"/>
    <property type="match status" value="1"/>
</dbReference>
<dbReference type="GO" id="GO:0017136">
    <property type="term" value="F:histone deacetylase activity, NAD-dependent"/>
    <property type="evidence" value="ECO:0007669"/>
    <property type="project" value="TreeGrafter"/>
</dbReference>
<evidence type="ECO:0000256" key="3">
    <source>
        <dbReference type="ARBA" id="ARBA00023027"/>
    </source>
</evidence>
<feature type="domain" description="Deacetylase sirtuin-type" evidence="5">
    <location>
        <begin position="1"/>
        <end position="245"/>
    </location>
</feature>
<dbReference type="GO" id="GO:0046872">
    <property type="term" value="F:metal ion binding"/>
    <property type="evidence" value="ECO:0007669"/>
    <property type="project" value="UniProtKB-KW"/>
</dbReference>
<name>A0A971M3J7_9BACT</name>
<evidence type="ECO:0000256" key="1">
    <source>
        <dbReference type="ARBA" id="ARBA00012928"/>
    </source>
</evidence>
<keyword evidence="2" id="KW-0808">Transferase</keyword>
<keyword evidence="4" id="KW-0862">Zinc</keyword>
<dbReference type="NCBIfam" id="NF001753">
    <property type="entry name" value="PRK00481.1-3"/>
    <property type="match status" value="1"/>
</dbReference>
<dbReference type="EC" id="2.3.1.286" evidence="1"/>
<dbReference type="Gene3D" id="3.40.50.1220">
    <property type="entry name" value="TPP-binding domain"/>
    <property type="match status" value="1"/>
</dbReference>
<accession>A0A971M3J7</accession>
<protein>
    <recommendedName>
        <fullName evidence="1">protein acetyllysine N-acetyltransferase</fullName>
        <ecNumber evidence="1">2.3.1.286</ecNumber>
    </recommendedName>
</protein>
<dbReference type="InterPro" id="IPR026591">
    <property type="entry name" value="Sirtuin_cat_small_dom_sf"/>
</dbReference>
<dbReference type="InterPro" id="IPR050134">
    <property type="entry name" value="NAD-dep_sirtuin_deacylases"/>
</dbReference>
<dbReference type="AlphaFoldDB" id="A0A971M3J7"/>
<keyword evidence="4" id="KW-0479">Metal-binding</keyword>
<feature type="binding site" evidence="4">
    <location>
        <position position="126"/>
    </location>
    <ligand>
        <name>Zn(2+)</name>
        <dbReference type="ChEBI" id="CHEBI:29105"/>
    </ligand>
</feature>
<proteinExistence type="predicted"/>
<dbReference type="InterPro" id="IPR026590">
    <property type="entry name" value="Ssirtuin_cat_dom"/>
</dbReference>
<gene>
    <name evidence="6" type="ORF">GXY80_07560</name>
</gene>
<dbReference type="PANTHER" id="PTHR11085:SF10">
    <property type="entry name" value="NAD-DEPENDENT PROTEIN DEACYLASE SIRTUIN-5, MITOCHONDRIAL-RELATED"/>
    <property type="match status" value="1"/>
</dbReference>
<dbReference type="InterPro" id="IPR029035">
    <property type="entry name" value="DHS-like_NAD/FAD-binding_dom"/>
</dbReference>
<evidence type="ECO:0000256" key="2">
    <source>
        <dbReference type="ARBA" id="ARBA00022679"/>
    </source>
</evidence>
<organism evidence="6 7">
    <name type="scientific">Syntrophorhabdus aromaticivorans</name>
    <dbReference type="NCBI Taxonomy" id="328301"/>
    <lineage>
        <taxon>Bacteria</taxon>
        <taxon>Pseudomonadati</taxon>
        <taxon>Thermodesulfobacteriota</taxon>
        <taxon>Syntrophorhabdia</taxon>
        <taxon>Syntrophorhabdales</taxon>
        <taxon>Syntrophorhabdaceae</taxon>
        <taxon>Syntrophorhabdus</taxon>
    </lineage>
</organism>
<dbReference type="PANTHER" id="PTHR11085">
    <property type="entry name" value="NAD-DEPENDENT PROTEIN DEACYLASE SIRTUIN-5, MITOCHONDRIAL-RELATED"/>
    <property type="match status" value="1"/>
</dbReference>
<reference evidence="6" key="2">
    <citation type="submission" date="2020-01" db="EMBL/GenBank/DDBJ databases">
        <authorList>
            <person name="Campanaro S."/>
        </authorList>
    </citation>
    <scope>NUCLEOTIDE SEQUENCE</scope>
    <source>
        <strain evidence="6">AS06rmzACSIP_7</strain>
    </source>
</reference>
<comment type="caution">
    <text evidence="6">The sequence shown here is derived from an EMBL/GenBank/DDBJ whole genome shotgun (WGS) entry which is preliminary data.</text>
</comment>
<dbReference type="Gene3D" id="3.30.1600.10">
    <property type="entry name" value="SIR2/SIRT2 'Small Domain"/>
    <property type="match status" value="1"/>
</dbReference>
<feature type="binding site" evidence="4">
    <location>
        <position position="148"/>
    </location>
    <ligand>
        <name>Zn(2+)</name>
        <dbReference type="ChEBI" id="CHEBI:29105"/>
    </ligand>
</feature>
<dbReference type="Pfam" id="PF02146">
    <property type="entry name" value="SIR2"/>
    <property type="match status" value="1"/>
</dbReference>
<feature type="binding site" evidence="4">
    <location>
        <position position="151"/>
    </location>
    <ligand>
        <name>Zn(2+)</name>
        <dbReference type="ChEBI" id="CHEBI:29105"/>
    </ligand>
</feature>
<dbReference type="Proteomes" id="UP000777265">
    <property type="component" value="Unassembled WGS sequence"/>
</dbReference>
<dbReference type="PROSITE" id="PS50305">
    <property type="entry name" value="SIRTUIN"/>
    <property type="match status" value="1"/>
</dbReference>
<evidence type="ECO:0000256" key="4">
    <source>
        <dbReference type="PROSITE-ProRule" id="PRU00236"/>
    </source>
</evidence>
<sequence>MENYKEIARIIKDKGYLVAFTGAGISVDSGIPAFRGGQGLWERYDPMEYAEIRAFHRNPEKVWVMLREMAEVIFRSEPSPAHRALGELEKRGVLKAVITQNVDGLHRIAGNTHVIEYHGNHRWLVCTSCSNRVPLAPEVVGIRPYPRCDKCNSVLKPDVVFFGEGIPMMAMAQANEEADLCNVMLIMGSSGVVYPAAEIPYTAKSKGAVIIEINVERTPFTSSIADYFFQGTASEILPRILADMG</sequence>
<keyword evidence="3" id="KW-0520">NAD</keyword>
<dbReference type="InterPro" id="IPR003000">
    <property type="entry name" value="Sirtuin"/>
</dbReference>
<evidence type="ECO:0000313" key="6">
    <source>
        <dbReference type="EMBL" id="NLW35322.1"/>
    </source>
</evidence>
<reference evidence="6" key="1">
    <citation type="journal article" date="2020" name="Biotechnol. Biofuels">
        <title>New insights from the biogas microbiome by comprehensive genome-resolved metagenomics of nearly 1600 species originating from multiple anaerobic digesters.</title>
        <authorList>
            <person name="Campanaro S."/>
            <person name="Treu L."/>
            <person name="Rodriguez-R L.M."/>
            <person name="Kovalovszki A."/>
            <person name="Ziels R.M."/>
            <person name="Maus I."/>
            <person name="Zhu X."/>
            <person name="Kougias P.G."/>
            <person name="Basile A."/>
            <person name="Luo G."/>
            <person name="Schluter A."/>
            <person name="Konstantinidis K.T."/>
            <person name="Angelidaki I."/>
        </authorList>
    </citation>
    <scope>NUCLEOTIDE SEQUENCE</scope>
    <source>
        <strain evidence="6">AS06rmzACSIP_7</strain>
    </source>
</reference>
<dbReference type="GO" id="GO:0070403">
    <property type="term" value="F:NAD+ binding"/>
    <property type="evidence" value="ECO:0007669"/>
    <property type="project" value="InterPro"/>
</dbReference>
<dbReference type="EMBL" id="JAAYEE010000126">
    <property type="protein sequence ID" value="NLW35322.1"/>
    <property type="molecule type" value="Genomic_DNA"/>
</dbReference>
<feature type="active site" description="Proton acceptor" evidence="4">
    <location>
        <position position="118"/>
    </location>
</feature>